<evidence type="ECO:0000259" key="3">
    <source>
        <dbReference type="Pfam" id="PF00884"/>
    </source>
</evidence>
<sequence>VTERPNILFLLSDEHSYRFLSARSGEDGGEPCHTPTLDGLIRQGVFFRQASCQMPLCTPSRIAMLAGRHSHQAGAWNNNS</sequence>
<dbReference type="GO" id="GO:0004065">
    <property type="term" value="F:arylsulfatase activity"/>
    <property type="evidence" value="ECO:0007669"/>
    <property type="project" value="TreeGrafter"/>
</dbReference>
<keyword evidence="2" id="KW-0378">Hydrolase</keyword>
<dbReference type="InterPro" id="IPR024607">
    <property type="entry name" value="Sulfatase_CS"/>
</dbReference>
<dbReference type="PANTHER" id="PTHR46615:SF1">
    <property type="entry name" value="ARYLSULFATASE K"/>
    <property type="match status" value="1"/>
</dbReference>
<evidence type="ECO:0000256" key="2">
    <source>
        <dbReference type="ARBA" id="ARBA00022801"/>
    </source>
</evidence>
<dbReference type="GO" id="GO:0015024">
    <property type="term" value="F:glucuronate-2-sulfatase activity"/>
    <property type="evidence" value="ECO:0007669"/>
    <property type="project" value="TreeGrafter"/>
</dbReference>
<feature type="non-terminal residue" evidence="4">
    <location>
        <position position="1"/>
    </location>
</feature>
<dbReference type="PANTHER" id="PTHR46615">
    <property type="entry name" value="ARYLSULFATASE K"/>
    <property type="match status" value="1"/>
</dbReference>
<dbReference type="SUPFAM" id="SSF53649">
    <property type="entry name" value="Alkaline phosphatase-like"/>
    <property type="match status" value="1"/>
</dbReference>
<reference evidence="4" key="1">
    <citation type="submission" date="2018-05" db="EMBL/GenBank/DDBJ databases">
        <authorList>
            <person name="Lanie J.A."/>
            <person name="Ng W.-L."/>
            <person name="Kazmierczak K.M."/>
            <person name="Andrzejewski T.M."/>
            <person name="Davidsen T.M."/>
            <person name="Wayne K.J."/>
            <person name="Tettelin H."/>
            <person name="Glass J.I."/>
            <person name="Rusch D."/>
            <person name="Podicherti R."/>
            <person name="Tsui H.-C.T."/>
            <person name="Winkler M.E."/>
        </authorList>
    </citation>
    <scope>NUCLEOTIDE SEQUENCE</scope>
</reference>
<dbReference type="AlphaFoldDB" id="A0A382LJM2"/>
<organism evidence="4">
    <name type="scientific">marine metagenome</name>
    <dbReference type="NCBI Taxonomy" id="408172"/>
    <lineage>
        <taxon>unclassified sequences</taxon>
        <taxon>metagenomes</taxon>
        <taxon>ecological metagenomes</taxon>
    </lineage>
</organism>
<feature type="domain" description="Sulfatase N-terminal" evidence="3">
    <location>
        <begin position="5"/>
        <end position="79"/>
    </location>
</feature>
<protein>
    <recommendedName>
        <fullName evidence="3">Sulfatase N-terminal domain-containing protein</fullName>
    </recommendedName>
</protein>
<comment type="similarity">
    <text evidence="1">Belongs to the sulfatase family.</text>
</comment>
<dbReference type="InterPro" id="IPR051849">
    <property type="entry name" value="GAG-degrading_sulfatase"/>
</dbReference>
<name>A0A382LJM2_9ZZZZ</name>
<evidence type="ECO:0000256" key="1">
    <source>
        <dbReference type="ARBA" id="ARBA00008779"/>
    </source>
</evidence>
<evidence type="ECO:0000313" key="4">
    <source>
        <dbReference type="EMBL" id="SVC36899.1"/>
    </source>
</evidence>
<dbReference type="Pfam" id="PF00884">
    <property type="entry name" value="Sulfatase"/>
    <property type="match status" value="1"/>
</dbReference>
<dbReference type="PROSITE" id="PS00523">
    <property type="entry name" value="SULFATASE_1"/>
    <property type="match status" value="1"/>
</dbReference>
<dbReference type="Gene3D" id="3.40.720.10">
    <property type="entry name" value="Alkaline Phosphatase, subunit A"/>
    <property type="match status" value="1"/>
</dbReference>
<proteinExistence type="inferred from homology"/>
<feature type="non-terminal residue" evidence="4">
    <location>
        <position position="80"/>
    </location>
</feature>
<gene>
    <name evidence="4" type="ORF">METZ01_LOCUS289753</name>
</gene>
<dbReference type="EMBL" id="UINC01087489">
    <property type="protein sequence ID" value="SVC36899.1"/>
    <property type="molecule type" value="Genomic_DNA"/>
</dbReference>
<dbReference type="InterPro" id="IPR000917">
    <property type="entry name" value="Sulfatase_N"/>
</dbReference>
<accession>A0A382LJM2</accession>
<dbReference type="InterPro" id="IPR017850">
    <property type="entry name" value="Alkaline_phosphatase_core_sf"/>
</dbReference>